<protein>
    <recommendedName>
        <fullName evidence="3">Mediator of RNA polymerase II transcription subunit 28</fullName>
    </recommendedName>
    <alternativeName>
        <fullName evidence="9">Mediator complex subunit 28</fullName>
    </alternativeName>
</protein>
<keyword evidence="7" id="KW-0804">Transcription</keyword>
<evidence type="ECO:0000256" key="5">
    <source>
        <dbReference type="ARBA" id="ARBA00023054"/>
    </source>
</evidence>
<sequence length="215" mass="23546">MENIQANNAMGDEVEAIVRDVCKPNESNKFQMFTGDLDNVVKLLLSLSGRLALVGNALNNLDDSPFPGDLVIANTSAWEFGSDMAGSLGGMFSGQPPGPPPPLPRLTSQALFQQAAPRAPKLSNKTLVDELESSFEACFTFLKPDQVIREEVSELRSELQQKDALVQKHLTKLRHWQQVLEDINVQPKKPAEIPQDSLAYLEQASANIPAPLKQA</sequence>
<evidence type="ECO:0000256" key="3">
    <source>
        <dbReference type="ARBA" id="ARBA00019683"/>
    </source>
</evidence>
<evidence type="ECO:0000313" key="12">
    <source>
        <dbReference type="Proteomes" id="UP000030759"/>
    </source>
</evidence>
<keyword evidence="4" id="KW-0805">Transcription regulation</keyword>
<dbReference type="Proteomes" id="UP000030759">
    <property type="component" value="Unassembled WGS sequence"/>
</dbReference>
<accession>A0A061HUE1</accession>
<evidence type="ECO:0000256" key="9">
    <source>
        <dbReference type="ARBA" id="ARBA00031964"/>
    </source>
</evidence>
<evidence type="ECO:0000256" key="2">
    <source>
        <dbReference type="ARBA" id="ARBA00005571"/>
    </source>
</evidence>
<evidence type="ECO:0000256" key="4">
    <source>
        <dbReference type="ARBA" id="ARBA00023015"/>
    </source>
</evidence>
<keyword evidence="8" id="KW-0539">Nucleus</keyword>
<feature type="domain" description="ASD2" evidence="10">
    <location>
        <begin position="1"/>
        <end position="174"/>
    </location>
</feature>
<dbReference type="InterPro" id="IPR014799">
    <property type="entry name" value="ASD2_dom"/>
</dbReference>
<keyword evidence="5" id="KW-0175">Coiled coil</keyword>
<dbReference type="EMBL" id="KE685686">
    <property type="protein sequence ID" value="ERE65173.1"/>
    <property type="molecule type" value="Genomic_DNA"/>
</dbReference>
<dbReference type="Pfam" id="PF08687">
    <property type="entry name" value="ASD2"/>
    <property type="match status" value="1"/>
</dbReference>
<evidence type="ECO:0000256" key="7">
    <source>
        <dbReference type="ARBA" id="ARBA00023163"/>
    </source>
</evidence>
<name>A0A061HUE1_CRIGR</name>
<evidence type="ECO:0000256" key="8">
    <source>
        <dbReference type="ARBA" id="ARBA00023242"/>
    </source>
</evidence>
<evidence type="ECO:0000259" key="10">
    <source>
        <dbReference type="PROSITE" id="PS51307"/>
    </source>
</evidence>
<dbReference type="Pfam" id="PF11594">
    <property type="entry name" value="Med28"/>
    <property type="match status" value="1"/>
</dbReference>
<dbReference type="PROSITE" id="PS51307">
    <property type="entry name" value="ASD2"/>
    <property type="match status" value="1"/>
</dbReference>
<evidence type="ECO:0000256" key="1">
    <source>
        <dbReference type="ARBA" id="ARBA00004123"/>
    </source>
</evidence>
<evidence type="ECO:0000256" key="6">
    <source>
        <dbReference type="ARBA" id="ARBA00023159"/>
    </source>
</evidence>
<dbReference type="PANTHER" id="PTHR13512:SF2">
    <property type="entry name" value="MEDIATOR OF RNA POLYMERASE II TRANSCRIPTION SUBUNIT 28"/>
    <property type="match status" value="1"/>
</dbReference>
<gene>
    <name evidence="11" type="ORF">H671_xg20461</name>
</gene>
<keyword evidence="6" id="KW-0010">Activator</keyword>
<evidence type="ECO:0000313" key="11">
    <source>
        <dbReference type="EMBL" id="ERE65173.1"/>
    </source>
</evidence>
<reference evidence="12" key="1">
    <citation type="journal article" date="2013" name="Nat. Biotechnol.">
        <title>Chinese hamster genome sequenced from sorted chromosomes.</title>
        <authorList>
            <person name="Brinkrolf K."/>
            <person name="Rupp O."/>
            <person name="Laux H."/>
            <person name="Kollin F."/>
            <person name="Ernst W."/>
            <person name="Linke B."/>
            <person name="Kofler R."/>
            <person name="Romand S."/>
            <person name="Hesse F."/>
            <person name="Budach W.E."/>
            <person name="Galosy S."/>
            <person name="Muller D."/>
            <person name="Noll T."/>
            <person name="Wienberg J."/>
            <person name="Jostock T."/>
            <person name="Leonard M."/>
            <person name="Grillari J."/>
            <person name="Tauch A."/>
            <person name="Goesmann A."/>
            <person name="Helk B."/>
            <person name="Mott J.E."/>
            <person name="Puhler A."/>
            <person name="Borth N."/>
        </authorList>
    </citation>
    <scope>NUCLEOTIDE SEQUENCE [LARGE SCALE GENOMIC DNA]</scope>
    <source>
        <strain evidence="12">17A/GY</strain>
    </source>
</reference>
<proteinExistence type="inferred from homology"/>
<dbReference type="PANTHER" id="PTHR13512">
    <property type="entry name" value="MEDIATOR COMPLEX SUBUNIT 28"/>
    <property type="match status" value="1"/>
</dbReference>
<comment type="similarity">
    <text evidence="2">Belongs to the Mediator complex subunit 28 family.</text>
</comment>
<dbReference type="InterPro" id="IPR021640">
    <property type="entry name" value="Mediator_Med28"/>
</dbReference>
<organism evidence="11 12">
    <name type="scientific">Cricetulus griseus</name>
    <name type="common">Chinese hamster</name>
    <name type="synonym">Cricetulus barabensis griseus</name>
    <dbReference type="NCBI Taxonomy" id="10029"/>
    <lineage>
        <taxon>Eukaryota</taxon>
        <taxon>Metazoa</taxon>
        <taxon>Chordata</taxon>
        <taxon>Craniata</taxon>
        <taxon>Vertebrata</taxon>
        <taxon>Euteleostomi</taxon>
        <taxon>Mammalia</taxon>
        <taxon>Eutheria</taxon>
        <taxon>Euarchontoglires</taxon>
        <taxon>Glires</taxon>
        <taxon>Rodentia</taxon>
        <taxon>Myomorpha</taxon>
        <taxon>Muroidea</taxon>
        <taxon>Cricetidae</taxon>
        <taxon>Cricetinae</taxon>
        <taxon>Cricetulus</taxon>
    </lineage>
</organism>
<comment type="subcellular location">
    <subcellularLocation>
        <location evidence="1">Nucleus</location>
    </subcellularLocation>
</comment>
<dbReference type="AlphaFoldDB" id="A0A061HUE1"/>
<dbReference type="Gene3D" id="6.10.250.3120">
    <property type="match status" value="1"/>
</dbReference>
<dbReference type="GO" id="GO:0016592">
    <property type="term" value="C:mediator complex"/>
    <property type="evidence" value="ECO:0007669"/>
    <property type="project" value="TreeGrafter"/>
</dbReference>